<comment type="function">
    <text evidence="8">CRISPR (clustered regularly interspaced short palindromic repeat), is an adaptive immune system that provides protection against mobile genetic elements (viruses, transposable elements and conjugative plasmids). CRISPR clusters contain sequences complementary to antecedent mobile elements and target invading nucleic acids. CRISPR clusters are transcribed and processed into CRISPR RNA (crRNA). Functions as a ssRNA-specific endoribonuclease. Involved in the integration of spacer DNA into the CRISPR cassette.</text>
</comment>
<evidence type="ECO:0000256" key="1">
    <source>
        <dbReference type="ARBA" id="ARBA00001946"/>
    </source>
</evidence>
<evidence type="ECO:0000256" key="3">
    <source>
        <dbReference type="ARBA" id="ARBA00022723"/>
    </source>
</evidence>
<dbReference type="EMBL" id="CP002278">
    <property type="protein sequence ID" value="ADP77923.1"/>
    <property type="molecule type" value="Genomic_DNA"/>
</dbReference>
<evidence type="ECO:0000256" key="4">
    <source>
        <dbReference type="ARBA" id="ARBA00022759"/>
    </source>
</evidence>
<keyword evidence="2 8" id="KW-0540">Nuclease</keyword>
<keyword evidence="10" id="KW-1185">Reference proteome</keyword>
<keyword evidence="3 8" id="KW-0479">Metal-binding</keyword>
<evidence type="ECO:0000256" key="2">
    <source>
        <dbReference type="ARBA" id="ARBA00022722"/>
    </source>
</evidence>
<keyword evidence="5 8" id="KW-0378">Hydrolase</keyword>
<dbReference type="KEGG" id="mfv:Mfer_1132"/>
<dbReference type="GO" id="GO:0004521">
    <property type="term" value="F:RNA endonuclease activity"/>
    <property type="evidence" value="ECO:0007669"/>
    <property type="project" value="InterPro"/>
</dbReference>
<comment type="similarity">
    <text evidence="8">Belongs to the CRISPR-associated endoribonuclease Cas2 protein family.</text>
</comment>
<dbReference type="SUPFAM" id="SSF143430">
    <property type="entry name" value="TTP0101/SSO1404-like"/>
    <property type="match status" value="1"/>
</dbReference>
<dbReference type="OrthoDB" id="43236at2157"/>
<dbReference type="EC" id="3.1.-.-" evidence="8"/>
<dbReference type="Gene3D" id="3.30.70.240">
    <property type="match status" value="1"/>
</dbReference>
<dbReference type="InterPro" id="IPR021127">
    <property type="entry name" value="CRISPR_associated_Cas2"/>
</dbReference>
<comment type="cofactor">
    <cofactor evidence="1 8">
        <name>Mg(2+)</name>
        <dbReference type="ChEBI" id="CHEBI:18420"/>
    </cofactor>
</comment>
<dbReference type="HOGENOM" id="CLU_161124_0_1_2"/>
<dbReference type="GO" id="GO:0043571">
    <property type="term" value="P:maintenance of CRISPR repeat elements"/>
    <property type="evidence" value="ECO:0007669"/>
    <property type="project" value="UniProtKB-UniRule"/>
</dbReference>
<evidence type="ECO:0000256" key="6">
    <source>
        <dbReference type="ARBA" id="ARBA00022842"/>
    </source>
</evidence>
<comment type="subunit">
    <text evidence="8">Homodimer, forms a heterotetramer with a Cas1 homodimer.</text>
</comment>
<protein>
    <recommendedName>
        <fullName evidence="8">CRISPR-associated endoribonuclease Cas2</fullName>
        <ecNumber evidence="8">3.1.-.-</ecNumber>
    </recommendedName>
</protein>
<name>E3GWF8_METFV</name>
<evidence type="ECO:0000256" key="8">
    <source>
        <dbReference type="HAMAP-Rule" id="MF_01471"/>
    </source>
</evidence>
<evidence type="ECO:0000313" key="10">
    <source>
        <dbReference type="Proteomes" id="UP000002315"/>
    </source>
</evidence>
<dbReference type="PANTHER" id="PTHR34405:SF1">
    <property type="entry name" value="CRISPR-ASSOCIATED ENDORIBONUCLEASE CAS2"/>
    <property type="match status" value="1"/>
</dbReference>
<evidence type="ECO:0000313" key="9">
    <source>
        <dbReference type="EMBL" id="ADP77923.1"/>
    </source>
</evidence>
<dbReference type="InterPro" id="IPR019199">
    <property type="entry name" value="Virulence_VapD/CRISPR_Cas2"/>
</dbReference>
<sequence length="87" mass="10408">MYLLIVYDVDVKRVNRVHKFLKSYLHWRQNSVFEGEVSKAQFNEIKTSLKDLIDETRDSVMIYKFPSKKYVSLYVLGIEKNTIDFIL</sequence>
<dbReference type="AlphaFoldDB" id="E3GWF8"/>
<dbReference type="PANTHER" id="PTHR34405">
    <property type="entry name" value="CRISPR-ASSOCIATED ENDORIBONUCLEASE CAS2"/>
    <property type="match status" value="1"/>
</dbReference>
<keyword evidence="7 8" id="KW-0051">Antiviral defense</keyword>
<dbReference type="NCBIfam" id="TIGR01573">
    <property type="entry name" value="cas2"/>
    <property type="match status" value="1"/>
</dbReference>
<dbReference type="HAMAP" id="MF_01471">
    <property type="entry name" value="Cas2"/>
    <property type="match status" value="1"/>
</dbReference>
<evidence type="ECO:0000256" key="5">
    <source>
        <dbReference type="ARBA" id="ARBA00022801"/>
    </source>
</evidence>
<dbReference type="GO" id="GO:0051607">
    <property type="term" value="P:defense response to virus"/>
    <property type="evidence" value="ECO:0007669"/>
    <property type="project" value="UniProtKB-UniRule"/>
</dbReference>
<gene>
    <name evidence="8" type="primary">cas2</name>
    <name evidence="9" type="ordered locus">Mfer_1132</name>
</gene>
<dbReference type="GO" id="GO:0016787">
    <property type="term" value="F:hydrolase activity"/>
    <property type="evidence" value="ECO:0007669"/>
    <property type="project" value="UniProtKB-KW"/>
</dbReference>
<feature type="binding site" evidence="8">
    <location>
        <position position="8"/>
    </location>
    <ligand>
        <name>Mg(2+)</name>
        <dbReference type="ChEBI" id="CHEBI:18420"/>
        <note>catalytic</note>
    </ligand>
</feature>
<organism evidence="9 10">
    <name type="scientific">Methanothermus fervidus (strain ATCC 43054 / DSM 2088 / JCM 10308 / V24 S)</name>
    <dbReference type="NCBI Taxonomy" id="523846"/>
    <lineage>
        <taxon>Archaea</taxon>
        <taxon>Methanobacteriati</taxon>
        <taxon>Methanobacteriota</taxon>
        <taxon>Methanomada group</taxon>
        <taxon>Methanobacteria</taxon>
        <taxon>Methanobacteriales</taxon>
        <taxon>Methanothermaceae</taxon>
        <taxon>Methanothermus</taxon>
    </lineage>
</organism>
<dbReference type="STRING" id="523846.Mfer_1132"/>
<accession>E3GWF8</accession>
<dbReference type="Pfam" id="PF09827">
    <property type="entry name" value="CRISPR_Cas2"/>
    <property type="match status" value="1"/>
</dbReference>
<dbReference type="CDD" id="cd09725">
    <property type="entry name" value="Cas2_I_II_III"/>
    <property type="match status" value="1"/>
</dbReference>
<dbReference type="Proteomes" id="UP000002315">
    <property type="component" value="Chromosome"/>
</dbReference>
<reference evidence="9 10" key="1">
    <citation type="journal article" date="2010" name="Stand. Genomic Sci.">
        <title>Complete genome sequence of Methanothermus fervidus type strain (V24S).</title>
        <authorList>
            <person name="Anderson I."/>
            <person name="Djao O.D."/>
            <person name="Misra M."/>
            <person name="Chertkov O."/>
            <person name="Nolan M."/>
            <person name="Lucas S."/>
            <person name="Lapidus A."/>
            <person name="Del Rio T.G."/>
            <person name="Tice H."/>
            <person name="Cheng J.F."/>
            <person name="Tapia R."/>
            <person name="Han C."/>
            <person name="Goodwin L."/>
            <person name="Pitluck S."/>
            <person name="Liolios K."/>
            <person name="Ivanova N."/>
            <person name="Mavromatis K."/>
            <person name="Mikhailova N."/>
            <person name="Pati A."/>
            <person name="Brambilla E."/>
            <person name="Chen A."/>
            <person name="Palaniappan K."/>
            <person name="Land M."/>
            <person name="Hauser L."/>
            <person name="Chang Y.J."/>
            <person name="Jeffries C.D."/>
            <person name="Sikorski J."/>
            <person name="Spring S."/>
            <person name="Rohde M."/>
            <person name="Eichinger K."/>
            <person name="Huber H."/>
            <person name="Wirth R."/>
            <person name="Goker M."/>
            <person name="Detter J.C."/>
            <person name="Woyke T."/>
            <person name="Bristow J."/>
            <person name="Eisen J.A."/>
            <person name="Markowitz V."/>
            <person name="Hugenholtz P."/>
            <person name="Klenk H.P."/>
            <person name="Kyrpides N.C."/>
        </authorList>
    </citation>
    <scope>NUCLEOTIDE SEQUENCE [LARGE SCALE GENOMIC DNA]</scope>
    <source>
        <strain evidence="10">ATCC 43054 / DSM 2088 / JCM 10308 / V24 S</strain>
    </source>
</reference>
<dbReference type="GO" id="GO:0046872">
    <property type="term" value="F:metal ion binding"/>
    <property type="evidence" value="ECO:0007669"/>
    <property type="project" value="UniProtKB-UniRule"/>
</dbReference>
<proteinExistence type="inferred from homology"/>
<keyword evidence="4 8" id="KW-0255">Endonuclease</keyword>
<evidence type="ECO:0000256" key="7">
    <source>
        <dbReference type="ARBA" id="ARBA00023118"/>
    </source>
</evidence>
<keyword evidence="6 8" id="KW-0460">Magnesium</keyword>